<reference evidence="5" key="1">
    <citation type="journal article" date="2018" name="Front. Microbiol.">
        <title>Genome-Based Analysis Reveals the Taxonomy and Diversity of the Family Idiomarinaceae.</title>
        <authorList>
            <person name="Liu Y."/>
            <person name="Lai Q."/>
            <person name="Shao Z."/>
        </authorList>
    </citation>
    <scope>NUCLEOTIDE SEQUENCE [LARGE SCALE GENOMIC DNA]</scope>
    <source>
        <strain evidence="5">c121</strain>
    </source>
</reference>
<dbReference type="Gene3D" id="3.40.1580.20">
    <property type="entry name" value="Syd protein"/>
    <property type="match status" value="1"/>
</dbReference>
<dbReference type="Pfam" id="PF07348">
    <property type="entry name" value="Syd"/>
    <property type="match status" value="1"/>
</dbReference>
<dbReference type="InterPro" id="IPR038228">
    <property type="entry name" value="Syd_sf"/>
</dbReference>
<evidence type="ECO:0000256" key="2">
    <source>
        <dbReference type="ARBA" id="ARBA00022519"/>
    </source>
</evidence>
<dbReference type="STRING" id="1122124.GCA_000423165_01079"/>
<organism evidence="4 5">
    <name type="scientific">Pseudidiomarina sediminum</name>
    <dbReference type="NCBI Taxonomy" id="431675"/>
    <lineage>
        <taxon>Bacteria</taxon>
        <taxon>Pseudomonadati</taxon>
        <taxon>Pseudomonadota</taxon>
        <taxon>Gammaproteobacteria</taxon>
        <taxon>Alteromonadales</taxon>
        <taxon>Idiomarinaceae</taxon>
        <taxon>Pseudidiomarina</taxon>
    </lineage>
</organism>
<protein>
    <submittedName>
        <fullName evidence="4">SecY-interacting protein Syd</fullName>
    </submittedName>
</protein>
<gene>
    <name evidence="4" type="ORF">CWI80_01595</name>
</gene>
<name>A0A432Z8B3_9GAMM</name>
<dbReference type="GO" id="GO:0009898">
    <property type="term" value="C:cytoplasmic side of plasma membrane"/>
    <property type="evidence" value="ECO:0007669"/>
    <property type="project" value="InterPro"/>
</dbReference>
<keyword evidence="1" id="KW-1003">Cell membrane</keyword>
<dbReference type="Proteomes" id="UP000287022">
    <property type="component" value="Unassembled WGS sequence"/>
</dbReference>
<dbReference type="EMBL" id="PIQE01000001">
    <property type="protein sequence ID" value="RUO74080.1"/>
    <property type="molecule type" value="Genomic_DNA"/>
</dbReference>
<evidence type="ECO:0000256" key="1">
    <source>
        <dbReference type="ARBA" id="ARBA00022475"/>
    </source>
</evidence>
<dbReference type="InterPro" id="IPR009948">
    <property type="entry name" value="Syd"/>
</dbReference>
<keyword evidence="3" id="KW-0472">Membrane</keyword>
<keyword evidence="2" id="KW-0997">Cell inner membrane</keyword>
<dbReference type="RefSeq" id="WP_026862055.1">
    <property type="nucleotide sequence ID" value="NZ_PIQE01000001.1"/>
</dbReference>
<evidence type="ECO:0000256" key="3">
    <source>
        <dbReference type="ARBA" id="ARBA00023136"/>
    </source>
</evidence>
<dbReference type="CDD" id="cd16323">
    <property type="entry name" value="Syd"/>
    <property type="match status" value="1"/>
</dbReference>
<evidence type="ECO:0000313" key="4">
    <source>
        <dbReference type="EMBL" id="RUO74080.1"/>
    </source>
</evidence>
<evidence type="ECO:0000313" key="5">
    <source>
        <dbReference type="Proteomes" id="UP000287022"/>
    </source>
</evidence>
<keyword evidence="5" id="KW-1185">Reference proteome</keyword>
<proteinExistence type="predicted"/>
<comment type="caution">
    <text evidence="4">The sequence shown here is derived from an EMBL/GenBank/DDBJ whole genome shotgun (WGS) entry which is preliminary data.</text>
</comment>
<accession>A0A432Z8B3</accession>
<dbReference type="AlphaFoldDB" id="A0A432Z8B3"/>
<sequence>MTITTALDDLIDRYLAAYTAAEVPLVTEANGDWQAPIYVGAVRDDDSVRWQPVRQQQALDFTDLMNALEAPFHEDFVSYFSRWFSADLAVDWDGHPLWLLHMHGDEDAERMLANQAGHVLMKRRLKQPITLFLGLAETSDDLLITLDNDTGAVGLEFVGCSQHEQLASNLTEFLQKSTPRVLDN</sequence>